<keyword evidence="1" id="KW-0175">Coiled coil</keyword>
<evidence type="ECO:0000313" key="2">
    <source>
        <dbReference type="EMBL" id="ROR81837.1"/>
    </source>
</evidence>
<dbReference type="InterPro" id="IPR007139">
    <property type="entry name" value="DUF349"/>
</dbReference>
<name>A0A3N2C2U8_9MICO</name>
<accession>A0A3N2C2U8</accession>
<dbReference type="Pfam" id="PF03993">
    <property type="entry name" value="DUF349"/>
    <property type="match status" value="3"/>
</dbReference>
<sequence length="411" mass="45897">MRVTSPEIEPWGRVDDDGTVYVREADGERAVGQYPDGSKEEALAYFERKFTDLAGQVTLLEQRAKRGAPATDVAKAVKSITKQVESANAVGNLQALLTRLAALDGTVSELTEAQSQETKAALKEAARARLAIVEEAEQLAQQDPARVQWKQTSARLDELFAEWQRQQHDGPRLAKNDANDLWKRFRTARATIEQHRRAFYTELDSVHKEARGIKQKLVERAEALIAKGAEGIPAYRSLLDEWKASPRAGKRQDDALWAKFKAAGDAIYGAKAEIDARDNEEFQGNLDLKLAVLADAEPILADTNRDSARKALTDIQRRWDEIGKVPREQVRVVEDRLRKIETHVKQLEDEHWKRNNPETKARTEGLASQLADAIAKLEDEVEAARASGDADRLTAAIEALDARKAWLGAIR</sequence>
<evidence type="ECO:0000256" key="1">
    <source>
        <dbReference type="SAM" id="Coils"/>
    </source>
</evidence>
<protein>
    <submittedName>
        <fullName evidence="2">Uncharacterized protein DUF349</fullName>
    </submittedName>
</protein>
<evidence type="ECO:0000313" key="3">
    <source>
        <dbReference type="Proteomes" id="UP000266915"/>
    </source>
</evidence>
<dbReference type="EMBL" id="RKHL01000001">
    <property type="protein sequence ID" value="ROR81837.1"/>
    <property type="molecule type" value="Genomic_DNA"/>
</dbReference>
<proteinExistence type="predicted"/>
<organism evidence="2 3">
    <name type="scientific">Plantibacter flavus</name>
    <dbReference type="NCBI Taxonomy" id="150123"/>
    <lineage>
        <taxon>Bacteria</taxon>
        <taxon>Bacillati</taxon>
        <taxon>Actinomycetota</taxon>
        <taxon>Actinomycetes</taxon>
        <taxon>Micrococcales</taxon>
        <taxon>Microbacteriaceae</taxon>
        <taxon>Plantibacter</taxon>
    </lineage>
</organism>
<dbReference type="Proteomes" id="UP000266915">
    <property type="component" value="Unassembled WGS sequence"/>
</dbReference>
<keyword evidence="3" id="KW-1185">Reference proteome</keyword>
<dbReference type="AlphaFoldDB" id="A0A3N2C2U8"/>
<gene>
    <name evidence="2" type="ORF">EDD42_1917</name>
</gene>
<comment type="caution">
    <text evidence="2">The sequence shown here is derived from an EMBL/GenBank/DDBJ whole genome shotgun (WGS) entry which is preliminary data.</text>
</comment>
<reference evidence="2 3" key="1">
    <citation type="submission" date="2018-11" db="EMBL/GenBank/DDBJ databases">
        <title>Sequencing the genomes of 1000 actinobacteria strains.</title>
        <authorList>
            <person name="Klenk H.-P."/>
        </authorList>
    </citation>
    <scope>NUCLEOTIDE SEQUENCE [LARGE SCALE GENOMIC DNA]</scope>
    <source>
        <strain evidence="2 3">DSM 14012</strain>
    </source>
</reference>
<feature type="coiled-coil region" evidence="1">
    <location>
        <begin position="330"/>
        <end position="387"/>
    </location>
</feature>